<accession>A0A812NK54</accession>
<dbReference type="Proteomes" id="UP000649617">
    <property type="component" value="Unassembled WGS sequence"/>
</dbReference>
<reference evidence="1" key="1">
    <citation type="submission" date="2021-02" db="EMBL/GenBank/DDBJ databases">
        <authorList>
            <person name="Dougan E. K."/>
            <person name="Rhodes N."/>
            <person name="Thang M."/>
            <person name="Chan C."/>
        </authorList>
    </citation>
    <scope>NUCLEOTIDE SEQUENCE</scope>
</reference>
<name>A0A812NK54_SYMPI</name>
<sequence length="276" mass="31672">EYSVDVVMPYCNEPLDDLLSKKTGYEEDWLVSPVPLRHARLLLYRLEGCVGEAGPASLPPRAAKVAELFSSLEVIPVAASPNAWESARYFLHMARRYDVLADFTIVLHPDVFEHVNPRTLRNVLQSIRVGSFRQAAGQLGSWHEYLSLSHHYLMRPSRARFASTNCTDVDLGFRDLWWRLFGDEKGNLTETSDFGFYCCSQFLVHKDAVRRRPKSWYEAAVDSVAWEHCATSYMELLWHGIFSSGELHERKRQERAELPLFLKVDNFLESTSDGLV</sequence>
<evidence type="ECO:0000313" key="2">
    <source>
        <dbReference type="Proteomes" id="UP000649617"/>
    </source>
</evidence>
<proteinExistence type="predicted"/>
<evidence type="ECO:0000313" key="1">
    <source>
        <dbReference type="EMBL" id="CAE7296226.1"/>
    </source>
</evidence>
<dbReference type="OrthoDB" id="10361877at2759"/>
<organism evidence="1 2">
    <name type="scientific">Symbiodinium pilosum</name>
    <name type="common">Dinoflagellate</name>
    <dbReference type="NCBI Taxonomy" id="2952"/>
    <lineage>
        <taxon>Eukaryota</taxon>
        <taxon>Sar</taxon>
        <taxon>Alveolata</taxon>
        <taxon>Dinophyceae</taxon>
        <taxon>Suessiales</taxon>
        <taxon>Symbiodiniaceae</taxon>
        <taxon>Symbiodinium</taxon>
    </lineage>
</organism>
<dbReference type="InterPro" id="IPR021838">
    <property type="entry name" value="DUF3431"/>
</dbReference>
<dbReference type="EMBL" id="CAJNIZ010010191">
    <property type="protein sequence ID" value="CAE7296226.1"/>
    <property type="molecule type" value="Genomic_DNA"/>
</dbReference>
<evidence type="ECO:0008006" key="3">
    <source>
        <dbReference type="Google" id="ProtNLM"/>
    </source>
</evidence>
<protein>
    <recommendedName>
        <fullName evidence="3">Protein xylosyltransferase</fullName>
    </recommendedName>
</protein>
<feature type="non-terminal residue" evidence="1">
    <location>
        <position position="276"/>
    </location>
</feature>
<dbReference type="Pfam" id="PF11913">
    <property type="entry name" value="DUF3431"/>
    <property type="match status" value="1"/>
</dbReference>
<comment type="caution">
    <text evidence="1">The sequence shown here is derived from an EMBL/GenBank/DDBJ whole genome shotgun (WGS) entry which is preliminary data.</text>
</comment>
<gene>
    <name evidence="1" type="ORF">SPIL2461_LOCUS6672</name>
</gene>
<dbReference type="AlphaFoldDB" id="A0A812NK54"/>
<keyword evidence="2" id="KW-1185">Reference proteome</keyword>